<feature type="site" description="Important for serine binding" evidence="8">
    <location>
        <position position="459"/>
    </location>
</feature>
<dbReference type="InterPro" id="IPR002314">
    <property type="entry name" value="aa-tRNA-synt_IIb"/>
</dbReference>
<dbReference type="SUPFAM" id="SSF55681">
    <property type="entry name" value="Class II aaRS and biotin synthetases"/>
    <property type="match status" value="1"/>
</dbReference>
<feature type="binding site" evidence="9">
    <location>
        <begin position="408"/>
        <end position="411"/>
    </location>
    <ligand>
        <name>ATP</name>
        <dbReference type="ChEBI" id="CHEBI:30616"/>
    </ligand>
</feature>
<evidence type="ECO:0000256" key="10">
    <source>
        <dbReference type="SAM" id="Coils"/>
    </source>
</evidence>
<dbReference type="InterPro" id="IPR042103">
    <property type="entry name" value="SerRS_1_N_sf"/>
</dbReference>
<dbReference type="PANTHER" id="PTHR11778">
    <property type="entry name" value="SERYL-TRNA SYNTHETASE"/>
    <property type="match status" value="1"/>
</dbReference>
<dbReference type="STRING" id="1314800.A0A1B7NCR3"/>
<keyword evidence="10" id="KW-0175">Coiled coil</keyword>
<evidence type="ECO:0000256" key="1">
    <source>
        <dbReference type="ARBA" id="ARBA00012840"/>
    </source>
</evidence>
<dbReference type="NCBIfam" id="TIGR00414">
    <property type="entry name" value="serS"/>
    <property type="match status" value="1"/>
</dbReference>
<gene>
    <name evidence="12" type="ORF">K503DRAFT_766538</name>
</gene>
<keyword evidence="5 12" id="KW-0030">Aminoacyl-tRNA synthetase</keyword>
<accession>A0A1B7NCR3</accession>
<protein>
    <recommendedName>
        <fullName evidence="1">serine--tRNA ligase</fullName>
        <ecNumber evidence="1">6.1.1.11</ecNumber>
    </recommendedName>
    <alternativeName>
        <fullName evidence="6">Seryl-tRNA synthetase</fullName>
    </alternativeName>
    <alternativeName>
        <fullName evidence="7">Seryl-tRNA(Ser) synthetase</fullName>
    </alternativeName>
</protein>
<dbReference type="EC" id="6.1.1.11" evidence="1"/>
<keyword evidence="2" id="KW-0436">Ligase</keyword>
<feature type="coiled-coil region" evidence="10">
    <location>
        <begin position="119"/>
        <end position="153"/>
    </location>
</feature>
<evidence type="ECO:0000313" key="13">
    <source>
        <dbReference type="Proteomes" id="UP000092154"/>
    </source>
</evidence>
<dbReference type="Gene3D" id="1.10.287.40">
    <property type="entry name" value="Serine-tRNA synthetase, tRNA binding domain"/>
    <property type="match status" value="1"/>
</dbReference>
<dbReference type="Pfam" id="PF00587">
    <property type="entry name" value="tRNA-synt_2b"/>
    <property type="match status" value="1"/>
</dbReference>
<sequence>MSSSLLPSLSHCCQRQHFSFFLQHGSKGSRFLSTKTPEVLPVTAILPKPRLDYRAISESIVYKSHNAFNRKAPLPIGALQSVARHYAEQKELSSKLGLKRHARSNLGEKMRRIKDPVEKQAVLEEAKLIKVEVAELEQKLVAVEDALLGLALQIPNDTHPDVPIGPEEAGVVLSTHGPDPIAASGDRDHMNIGRALGILDFEAGATVTGSSWYYLLGEAALLEMALTNYALSIALKHGFRFVTTPDVVRADIALRCGFQPRDQNADPPVSQMYHIASSNPSHPELVLSGTAEIPLGGMFANQLFTEQVLPLKVVGLGRSFRAEAGARGADTRGLYRVHQFSKLELFIVCGEDTSEQAMEDIRNIQLDIFEGLRFPFRVLDMPTEELGASAYRKYDMEAWMPGRGSWGEISSTSNCTDYQARRLHIRYRRSSGTTSHTPPSSASIHPAPAIPFAHTLNGTAAAIPRLIVALIENGARFDEEGKPVGLDLPSTLKPFWHGTSSIIRWI</sequence>
<feature type="domain" description="Aminoacyl-transfer RNA synthetases class-II family profile" evidence="11">
    <location>
        <begin position="236"/>
        <end position="494"/>
    </location>
</feature>
<evidence type="ECO:0000256" key="9">
    <source>
        <dbReference type="PIRSR" id="PIRSR001529-2"/>
    </source>
</evidence>
<evidence type="ECO:0000313" key="12">
    <source>
        <dbReference type="EMBL" id="OAX42660.1"/>
    </source>
</evidence>
<dbReference type="InParanoid" id="A0A1B7NCR3"/>
<proteinExistence type="predicted"/>
<dbReference type="GO" id="GO:0006434">
    <property type="term" value="P:seryl-tRNA aminoacylation"/>
    <property type="evidence" value="ECO:0007669"/>
    <property type="project" value="InterPro"/>
</dbReference>
<dbReference type="InterPro" id="IPR045864">
    <property type="entry name" value="aa-tRNA-synth_II/BPL/LPL"/>
</dbReference>
<feature type="binding site" evidence="9">
    <location>
        <begin position="321"/>
        <end position="323"/>
    </location>
    <ligand>
        <name>ATP</name>
        <dbReference type="ChEBI" id="CHEBI:30616"/>
    </ligand>
</feature>
<keyword evidence="13" id="KW-1185">Reference proteome</keyword>
<feature type="binding site" evidence="8">
    <location>
        <position position="457"/>
    </location>
    <ligand>
        <name>L-serine</name>
        <dbReference type="ChEBI" id="CHEBI:33384"/>
    </ligand>
</feature>
<dbReference type="GO" id="GO:0005524">
    <property type="term" value="F:ATP binding"/>
    <property type="evidence" value="ECO:0007669"/>
    <property type="project" value="UniProtKB-KW"/>
</dbReference>
<evidence type="ECO:0000256" key="3">
    <source>
        <dbReference type="ARBA" id="ARBA00022741"/>
    </source>
</evidence>
<dbReference type="PROSITE" id="PS50862">
    <property type="entry name" value="AA_TRNA_LIGASE_II"/>
    <property type="match status" value="1"/>
</dbReference>
<keyword evidence="3" id="KW-0547">Nucleotide-binding</keyword>
<evidence type="ECO:0000256" key="7">
    <source>
        <dbReference type="ARBA" id="ARBA00034892"/>
    </source>
</evidence>
<feature type="binding site" evidence="8">
    <location>
        <position position="321"/>
    </location>
    <ligand>
        <name>L-serine</name>
        <dbReference type="ChEBI" id="CHEBI:33384"/>
    </ligand>
</feature>
<dbReference type="SUPFAM" id="SSF46589">
    <property type="entry name" value="tRNA-binding arm"/>
    <property type="match status" value="1"/>
</dbReference>
<reference evidence="12 13" key="1">
    <citation type="submission" date="2016-06" db="EMBL/GenBank/DDBJ databases">
        <title>Comparative genomics of the ectomycorrhizal sister species Rhizopogon vinicolor and Rhizopogon vesiculosus (Basidiomycota: Boletales) reveals a divergence of the mating type B locus.</title>
        <authorList>
            <consortium name="DOE Joint Genome Institute"/>
            <person name="Mujic A.B."/>
            <person name="Kuo A."/>
            <person name="Tritt A."/>
            <person name="Lipzen A."/>
            <person name="Chen C."/>
            <person name="Johnson J."/>
            <person name="Sharma A."/>
            <person name="Barry K."/>
            <person name="Grigoriev I.V."/>
            <person name="Spatafora J.W."/>
        </authorList>
    </citation>
    <scope>NUCLEOTIDE SEQUENCE [LARGE SCALE GENOMIC DNA]</scope>
    <source>
        <strain evidence="12 13">AM-OR11-026</strain>
    </source>
</reference>
<evidence type="ECO:0000256" key="5">
    <source>
        <dbReference type="ARBA" id="ARBA00023146"/>
    </source>
</evidence>
<evidence type="ECO:0000256" key="2">
    <source>
        <dbReference type="ARBA" id="ARBA00022598"/>
    </source>
</evidence>
<keyword evidence="4 9" id="KW-0067">ATP-binding</keyword>
<evidence type="ECO:0000256" key="6">
    <source>
        <dbReference type="ARBA" id="ARBA00031113"/>
    </source>
</evidence>
<dbReference type="OrthoDB" id="10264585at2759"/>
<feature type="binding site" evidence="8">
    <location>
        <position position="290"/>
    </location>
    <ligand>
        <name>L-serine</name>
        <dbReference type="ChEBI" id="CHEBI:33384"/>
    </ligand>
</feature>
<dbReference type="InterPro" id="IPR010978">
    <property type="entry name" value="tRNA-bd_arm"/>
</dbReference>
<dbReference type="Proteomes" id="UP000092154">
    <property type="component" value="Unassembled WGS sequence"/>
</dbReference>
<organism evidence="12 13">
    <name type="scientific">Rhizopogon vinicolor AM-OR11-026</name>
    <dbReference type="NCBI Taxonomy" id="1314800"/>
    <lineage>
        <taxon>Eukaryota</taxon>
        <taxon>Fungi</taxon>
        <taxon>Dikarya</taxon>
        <taxon>Basidiomycota</taxon>
        <taxon>Agaricomycotina</taxon>
        <taxon>Agaricomycetes</taxon>
        <taxon>Agaricomycetidae</taxon>
        <taxon>Boletales</taxon>
        <taxon>Suillineae</taxon>
        <taxon>Rhizopogonaceae</taxon>
        <taxon>Rhizopogon</taxon>
    </lineage>
</organism>
<name>A0A1B7NCR3_9AGAM</name>
<evidence type="ECO:0000256" key="8">
    <source>
        <dbReference type="PIRSR" id="PIRSR001529-1"/>
    </source>
</evidence>
<dbReference type="AlphaFoldDB" id="A0A1B7NCR3"/>
<dbReference type="GO" id="GO:0004828">
    <property type="term" value="F:serine-tRNA ligase activity"/>
    <property type="evidence" value="ECO:0007669"/>
    <property type="project" value="UniProtKB-EC"/>
</dbReference>
<dbReference type="InterPro" id="IPR006195">
    <property type="entry name" value="aa-tRNA-synth_II"/>
</dbReference>
<evidence type="ECO:0000256" key="4">
    <source>
        <dbReference type="ARBA" id="ARBA00022840"/>
    </source>
</evidence>
<dbReference type="PRINTS" id="PR00981">
    <property type="entry name" value="TRNASYNTHSER"/>
</dbReference>
<dbReference type="EMBL" id="KV448152">
    <property type="protein sequence ID" value="OAX42660.1"/>
    <property type="molecule type" value="Genomic_DNA"/>
</dbReference>
<feature type="binding site" evidence="8">
    <location>
        <position position="344"/>
    </location>
    <ligand>
        <name>L-serine</name>
        <dbReference type="ChEBI" id="CHEBI:33384"/>
    </ligand>
</feature>
<dbReference type="Gene3D" id="3.30.930.10">
    <property type="entry name" value="Bira Bifunctional Protein, Domain 2"/>
    <property type="match status" value="1"/>
</dbReference>
<feature type="binding site" evidence="9">
    <location>
        <begin position="337"/>
        <end position="340"/>
    </location>
    <ligand>
        <name>ATP</name>
        <dbReference type="ChEBI" id="CHEBI:30616"/>
    </ligand>
</feature>
<dbReference type="InterPro" id="IPR002317">
    <property type="entry name" value="Ser-tRNA-ligase_type_1"/>
</dbReference>
<evidence type="ECO:0000259" key="11">
    <source>
        <dbReference type="PROSITE" id="PS50862"/>
    </source>
</evidence>
<dbReference type="PIRSF" id="PIRSF001529">
    <property type="entry name" value="Ser-tRNA-synth_IIa"/>
    <property type="match status" value="1"/>
</dbReference>
<dbReference type="FunCoup" id="A0A1B7NCR3">
    <property type="interactions" value="302"/>
</dbReference>